<feature type="compositionally biased region" description="Low complexity" evidence="1">
    <location>
        <begin position="126"/>
        <end position="137"/>
    </location>
</feature>
<feature type="compositionally biased region" description="Polar residues" evidence="1">
    <location>
        <begin position="113"/>
        <end position="125"/>
    </location>
</feature>
<name>A0A6A6T5Q3_9PLEO</name>
<feature type="compositionally biased region" description="Low complexity" evidence="1">
    <location>
        <begin position="226"/>
        <end position="267"/>
    </location>
</feature>
<evidence type="ECO:0000256" key="2">
    <source>
        <dbReference type="SAM" id="SignalP"/>
    </source>
</evidence>
<feature type="region of interest" description="Disordered" evidence="1">
    <location>
        <begin position="107"/>
        <end position="138"/>
    </location>
</feature>
<protein>
    <submittedName>
        <fullName evidence="3">Uncharacterized protein</fullName>
    </submittedName>
</protein>
<gene>
    <name evidence="3" type="ORF">K491DRAFT_717448</name>
</gene>
<proteinExistence type="predicted"/>
<evidence type="ECO:0000313" key="3">
    <source>
        <dbReference type="EMBL" id="KAF2654168.1"/>
    </source>
</evidence>
<accession>A0A6A6T5Q3</accession>
<evidence type="ECO:0000256" key="1">
    <source>
        <dbReference type="SAM" id="MobiDB-lite"/>
    </source>
</evidence>
<dbReference type="EMBL" id="MU004369">
    <property type="protein sequence ID" value="KAF2654168.1"/>
    <property type="molecule type" value="Genomic_DNA"/>
</dbReference>
<evidence type="ECO:0000313" key="4">
    <source>
        <dbReference type="Proteomes" id="UP000799324"/>
    </source>
</evidence>
<keyword evidence="2" id="KW-0732">Signal</keyword>
<reference evidence="3" key="1">
    <citation type="journal article" date="2020" name="Stud. Mycol.">
        <title>101 Dothideomycetes genomes: a test case for predicting lifestyles and emergence of pathogens.</title>
        <authorList>
            <person name="Haridas S."/>
            <person name="Albert R."/>
            <person name="Binder M."/>
            <person name="Bloem J."/>
            <person name="Labutti K."/>
            <person name="Salamov A."/>
            <person name="Andreopoulos B."/>
            <person name="Baker S."/>
            <person name="Barry K."/>
            <person name="Bills G."/>
            <person name="Bluhm B."/>
            <person name="Cannon C."/>
            <person name="Castanera R."/>
            <person name="Culley D."/>
            <person name="Daum C."/>
            <person name="Ezra D."/>
            <person name="Gonzalez J."/>
            <person name="Henrissat B."/>
            <person name="Kuo A."/>
            <person name="Liang C."/>
            <person name="Lipzen A."/>
            <person name="Lutzoni F."/>
            <person name="Magnuson J."/>
            <person name="Mondo S."/>
            <person name="Nolan M."/>
            <person name="Ohm R."/>
            <person name="Pangilinan J."/>
            <person name="Park H.-J."/>
            <person name="Ramirez L."/>
            <person name="Alfaro M."/>
            <person name="Sun H."/>
            <person name="Tritt A."/>
            <person name="Yoshinaga Y."/>
            <person name="Zwiers L.-H."/>
            <person name="Turgeon B."/>
            <person name="Goodwin S."/>
            <person name="Spatafora J."/>
            <person name="Crous P."/>
            <person name="Grigoriev I."/>
        </authorList>
    </citation>
    <scope>NUCLEOTIDE SEQUENCE</scope>
    <source>
        <strain evidence="3">CBS 122681</strain>
    </source>
</reference>
<dbReference type="AlphaFoldDB" id="A0A6A6T5Q3"/>
<dbReference type="Proteomes" id="UP000799324">
    <property type="component" value="Unassembled WGS sequence"/>
</dbReference>
<feature type="signal peptide" evidence="2">
    <location>
        <begin position="1"/>
        <end position="20"/>
    </location>
</feature>
<keyword evidence="4" id="KW-1185">Reference proteome</keyword>
<feature type="chain" id="PRO_5025556940" evidence="2">
    <location>
        <begin position="21"/>
        <end position="289"/>
    </location>
</feature>
<feature type="region of interest" description="Disordered" evidence="1">
    <location>
        <begin position="219"/>
        <end position="269"/>
    </location>
</feature>
<sequence>MLLSKVVSVVFLTFSTVVIARPQHLGLGNLTITYVPVPTQHGESTASGFEISDAPPRLITTETPVVVSIHTNVDSSGPSPVVSAPPGATSSGNDLISQIISQIATAEPGAQPTGASAVSTDSNGGTTQDQQQATDVTSAHASVPTLSLAESITLGGTVITLTPGLSTTVGTGTSTTLVDITTNTHGQTIVVVSSSGTAVSATMTQSAITLTSPRTNIASVTKAAERSGSTTTGSESTSTSAEATSDGSKIPSSGAAATSGSSKGLAAKPAHTSGGWLVALLLGVGALLR</sequence>
<organism evidence="3 4">
    <name type="scientific">Lophiostoma macrostomum CBS 122681</name>
    <dbReference type="NCBI Taxonomy" id="1314788"/>
    <lineage>
        <taxon>Eukaryota</taxon>
        <taxon>Fungi</taxon>
        <taxon>Dikarya</taxon>
        <taxon>Ascomycota</taxon>
        <taxon>Pezizomycotina</taxon>
        <taxon>Dothideomycetes</taxon>
        <taxon>Pleosporomycetidae</taxon>
        <taxon>Pleosporales</taxon>
        <taxon>Lophiostomataceae</taxon>
        <taxon>Lophiostoma</taxon>
    </lineage>
</organism>